<dbReference type="Proteomes" id="UP000790709">
    <property type="component" value="Unassembled WGS sequence"/>
</dbReference>
<name>A0ACB8B805_9AGAM</name>
<gene>
    <name evidence="1" type="ORF">BV22DRAFT_1038526</name>
</gene>
<feature type="non-terminal residue" evidence="1">
    <location>
        <position position="1"/>
    </location>
</feature>
<accession>A0ACB8B805</accession>
<proteinExistence type="predicted"/>
<organism evidence="1 2">
    <name type="scientific">Leucogyrophana mollusca</name>
    <dbReference type="NCBI Taxonomy" id="85980"/>
    <lineage>
        <taxon>Eukaryota</taxon>
        <taxon>Fungi</taxon>
        <taxon>Dikarya</taxon>
        <taxon>Basidiomycota</taxon>
        <taxon>Agaricomycotina</taxon>
        <taxon>Agaricomycetes</taxon>
        <taxon>Agaricomycetidae</taxon>
        <taxon>Boletales</taxon>
        <taxon>Boletales incertae sedis</taxon>
        <taxon>Leucogyrophana</taxon>
    </lineage>
</organism>
<protein>
    <submittedName>
        <fullName evidence="1">Uncharacterized protein</fullName>
    </submittedName>
</protein>
<sequence length="488" mass="53633">MDGLKPPLQRSARPDEPSEDDLEKLRKWQEARIERKLRGEYESAVFHLADLVNQNLSTPLQIASVRVEGASNTRRSFLSWLINPWLSRHTSRDADGPSNLQSVLHTARGISHVLQETDIFQSIDAKIERARDILAKEGDVDIVFNTREKGRFYLKTATELGNSEGSASATARVRNVFGGAETFEANLSFGTKTRRSFHALLSAPLSPSLRTKGEISVFGLERDLTSYASSSEGSRGLKVAVRSDWGSRGVHELSYEAVLRHIGGLTPTASISIRESAGQNVKSSLSHTWIRDTRDDKIAATRGHYTKLYQEIAGLGGDASFYKAEAESQASRPLLPGVTLSFAARAGFLKNFAGHSYFSDRFQLGGPLSVRSFRANSMGPRDASDSLGGELYWSTGLSLISDIPRKSHWPIKSHIFVNAGRLDSMNKAKDTTENFVDCLSRPSVSVGLGLIYRFDPVRVEVNFGVPLIASKSDGARRGFQVGIGLDFL</sequence>
<comment type="caution">
    <text evidence="1">The sequence shown here is derived from an EMBL/GenBank/DDBJ whole genome shotgun (WGS) entry which is preliminary data.</text>
</comment>
<dbReference type="EMBL" id="MU266521">
    <property type="protein sequence ID" value="KAH7921552.1"/>
    <property type="molecule type" value="Genomic_DNA"/>
</dbReference>
<reference evidence="1" key="1">
    <citation type="journal article" date="2021" name="New Phytol.">
        <title>Evolutionary innovations through gain and loss of genes in the ectomycorrhizal Boletales.</title>
        <authorList>
            <person name="Wu G."/>
            <person name="Miyauchi S."/>
            <person name="Morin E."/>
            <person name="Kuo A."/>
            <person name="Drula E."/>
            <person name="Varga T."/>
            <person name="Kohler A."/>
            <person name="Feng B."/>
            <person name="Cao Y."/>
            <person name="Lipzen A."/>
            <person name="Daum C."/>
            <person name="Hundley H."/>
            <person name="Pangilinan J."/>
            <person name="Johnson J."/>
            <person name="Barry K."/>
            <person name="LaButti K."/>
            <person name="Ng V."/>
            <person name="Ahrendt S."/>
            <person name="Min B."/>
            <person name="Choi I.G."/>
            <person name="Park H."/>
            <person name="Plett J.M."/>
            <person name="Magnuson J."/>
            <person name="Spatafora J.W."/>
            <person name="Nagy L.G."/>
            <person name="Henrissat B."/>
            <person name="Grigoriev I.V."/>
            <person name="Yang Z.L."/>
            <person name="Xu J."/>
            <person name="Martin F.M."/>
        </authorList>
    </citation>
    <scope>NUCLEOTIDE SEQUENCE</scope>
    <source>
        <strain evidence="1">KUC20120723A-06</strain>
    </source>
</reference>
<evidence type="ECO:0000313" key="2">
    <source>
        <dbReference type="Proteomes" id="UP000790709"/>
    </source>
</evidence>
<evidence type="ECO:0000313" key="1">
    <source>
        <dbReference type="EMBL" id="KAH7921552.1"/>
    </source>
</evidence>
<keyword evidence="2" id="KW-1185">Reference proteome</keyword>